<sequence>MYDSMDRIIGSTRGIRKMLVYQFSGNVVKQEQMPDDISGDSAFDSIKASHMNAQYSSALHQESFKSTIDSTPLYSFIMPRSSHLLETQFPPLVIQLFS</sequence>
<keyword evidence="2" id="KW-1185">Reference proteome</keyword>
<protein>
    <submittedName>
        <fullName evidence="1">Uncharacterized protein</fullName>
    </submittedName>
</protein>
<evidence type="ECO:0000313" key="2">
    <source>
        <dbReference type="Proteomes" id="UP001152561"/>
    </source>
</evidence>
<dbReference type="Proteomes" id="UP001152561">
    <property type="component" value="Unassembled WGS sequence"/>
</dbReference>
<dbReference type="EMBL" id="JAJAGQ010000013">
    <property type="protein sequence ID" value="KAJ8546254.1"/>
    <property type="molecule type" value="Genomic_DNA"/>
</dbReference>
<dbReference type="AlphaFoldDB" id="A0A9Q1R7L5"/>
<accession>A0A9Q1R7L5</accession>
<proteinExistence type="predicted"/>
<evidence type="ECO:0000313" key="1">
    <source>
        <dbReference type="EMBL" id="KAJ8546254.1"/>
    </source>
</evidence>
<organism evidence="1 2">
    <name type="scientific">Anisodus acutangulus</name>
    <dbReference type="NCBI Taxonomy" id="402998"/>
    <lineage>
        <taxon>Eukaryota</taxon>
        <taxon>Viridiplantae</taxon>
        <taxon>Streptophyta</taxon>
        <taxon>Embryophyta</taxon>
        <taxon>Tracheophyta</taxon>
        <taxon>Spermatophyta</taxon>
        <taxon>Magnoliopsida</taxon>
        <taxon>eudicotyledons</taxon>
        <taxon>Gunneridae</taxon>
        <taxon>Pentapetalae</taxon>
        <taxon>asterids</taxon>
        <taxon>lamiids</taxon>
        <taxon>Solanales</taxon>
        <taxon>Solanaceae</taxon>
        <taxon>Solanoideae</taxon>
        <taxon>Hyoscyameae</taxon>
        <taxon>Anisodus</taxon>
    </lineage>
</organism>
<gene>
    <name evidence="1" type="ORF">K7X08_018837</name>
</gene>
<name>A0A9Q1R7L5_9SOLA</name>
<reference evidence="2" key="1">
    <citation type="journal article" date="2023" name="Proc. Natl. Acad. Sci. U.S.A.">
        <title>Genomic and structural basis for evolution of tropane alkaloid biosynthesis.</title>
        <authorList>
            <person name="Wanga Y.-J."/>
            <person name="Taina T."/>
            <person name="Yua J.-Y."/>
            <person name="Lia J."/>
            <person name="Xua B."/>
            <person name="Chenc J."/>
            <person name="D'Auriad J.C."/>
            <person name="Huanga J.-P."/>
            <person name="Huanga S.-X."/>
        </authorList>
    </citation>
    <scope>NUCLEOTIDE SEQUENCE [LARGE SCALE GENOMIC DNA]</scope>
    <source>
        <strain evidence="2">cv. KIB-2019</strain>
    </source>
</reference>
<comment type="caution">
    <text evidence="1">The sequence shown here is derived from an EMBL/GenBank/DDBJ whole genome shotgun (WGS) entry which is preliminary data.</text>
</comment>